<evidence type="ECO:0000313" key="2">
    <source>
        <dbReference type="EMBL" id="MBB3861526.1"/>
    </source>
</evidence>
<evidence type="ECO:0000256" key="1">
    <source>
        <dbReference type="SAM" id="SignalP"/>
    </source>
</evidence>
<evidence type="ECO:0008006" key="4">
    <source>
        <dbReference type="Google" id="ProtNLM"/>
    </source>
</evidence>
<accession>A0A7W6EWS4</accession>
<keyword evidence="3" id="KW-1185">Reference proteome</keyword>
<gene>
    <name evidence="2" type="ORF">GGQ88_002810</name>
</gene>
<feature type="signal peptide" evidence="1">
    <location>
        <begin position="1"/>
        <end position="23"/>
    </location>
</feature>
<name>A0A7W6EWS4_9SPHN</name>
<reference evidence="2 3" key="1">
    <citation type="submission" date="2020-08" db="EMBL/GenBank/DDBJ databases">
        <title>Genomic Encyclopedia of Type Strains, Phase IV (KMG-IV): sequencing the most valuable type-strain genomes for metagenomic binning, comparative biology and taxonomic classification.</title>
        <authorList>
            <person name="Goeker M."/>
        </authorList>
    </citation>
    <scope>NUCLEOTIDE SEQUENCE [LARGE SCALE GENOMIC DNA]</scope>
    <source>
        <strain evidence="2 3">DSM 14552</strain>
    </source>
</reference>
<feature type="chain" id="PRO_5031472894" description="Secreted protein" evidence="1">
    <location>
        <begin position="24"/>
        <end position="120"/>
    </location>
</feature>
<protein>
    <recommendedName>
        <fullName evidence="4">Secreted protein</fullName>
    </recommendedName>
</protein>
<dbReference type="EMBL" id="JACICY010000006">
    <property type="protein sequence ID" value="MBB3861526.1"/>
    <property type="molecule type" value="Genomic_DNA"/>
</dbReference>
<dbReference type="RefSeq" id="WP_183614018.1">
    <property type="nucleotide sequence ID" value="NZ_JACICY010000006.1"/>
</dbReference>
<dbReference type="Proteomes" id="UP000562395">
    <property type="component" value="Unassembled WGS sequence"/>
</dbReference>
<keyword evidence="1" id="KW-0732">Signal</keyword>
<evidence type="ECO:0000313" key="3">
    <source>
        <dbReference type="Proteomes" id="UP000562395"/>
    </source>
</evidence>
<organism evidence="2 3">
    <name type="scientific">Novosphingobium hassiacum</name>
    <dbReference type="NCBI Taxonomy" id="173676"/>
    <lineage>
        <taxon>Bacteria</taxon>
        <taxon>Pseudomonadati</taxon>
        <taxon>Pseudomonadota</taxon>
        <taxon>Alphaproteobacteria</taxon>
        <taxon>Sphingomonadales</taxon>
        <taxon>Sphingomonadaceae</taxon>
        <taxon>Novosphingobium</taxon>
    </lineage>
</organism>
<sequence length="120" mass="12531">MIRNSAITLAALLAAGLCAPALAAPTPSTRLVHCDAGNCLVVTGRRADAAAPVSINGHAVQVRGTRKWRAVVPVQTVREWSEPYARTVTVSVAASDTEADLPIGLLGHAEKLAMLVVRVK</sequence>
<comment type="caution">
    <text evidence="2">The sequence shown here is derived from an EMBL/GenBank/DDBJ whole genome shotgun (WGS) entry which is preliminary data.</text>
</comment>
<dbReference type="AlphaFoldDB" id="A0A7W6EWS4"/>
<proteinExistence type="predicted"/>